<dbReference type="InterPro" id="IPR022742">
    <property type="entry name" value="Hydrolase_4"/>
</dbReference>
<reference evidence="3" key="1">
    <citation type="journal article" date="2019" name="Int. J. Syst. Evol. Microbiol.">
        <title>The Global Catalogue of Microorganisms (GCM) 10K type strain sequencing project: providing services to taxonomists for standard genome sequencing and annotation.</title>
        <authorList>
            <consortium name="The Broad Institute Genomics Platform"/>
            <consortium name="The Broad Institute Genome Sequencing Center for Infectious Disease"/>
            <person name="Wu L."/>
            <person name="Ma J."/>
        </authorList>
    </citation>
    <scope>NUCLEOTIDE SEQUENCE [LARGE SCALE GENOMIC DNA]</scope>
    <source>
        <strain evidence="3">CCM 7044</strain>
    </source>
</reference>
<dbReference type="Proteomes" id="UP001597479">
    <property type="component" value="Unassembled WGS sequence"/>
</dbReference>
<dbReference type="InterPro" id="IPR029058">
    <property type="entry name" value="AB_hydrolase_fold"/>
</dbReference>
<gene>
    <name evidence="2" type="ORF">ACFS27_00680</name>
</gene>
<name>A0ABW5VM65_9MICO</name>
<dbReference type="GO" id="GO:0016787">
    <property type="term" value="F:hydrolase activity"/>
    <property type="evidence" value="ECO:0007669"/>
    <property type="project" value="UniProtKB-KW"/>
</dbReference>
<dbReference type="SUPFAM" id="SSF53474">
    <property type="entry name" value="alpha/beta-Hydrolases"/>
    <property type="match status" value="1"/>
</dbReference>
<dbReference type="Gene3D" id="3.40.50.1820">
    <property type="entry name" value="alpha/beta hydrolase"/>
    <property type="match status" value="1"/>
</dbReference>
<evidence type="ECO:0000259" key="1">
    <source>
        <dbReference type="Pfam" id="PF12146"/>
    </source>
</evidence>
<accession>A0ABW5VM65</accession>
<dbReference type="RefSeq" id="WP_377179318.1">
    <property type="nucleotide sequence ID" value="NZ_JBHUOG010000001.1"/>
</dbReference>
<feature type="domain" description="Serine aminopeptidase S33" evidence="1">
    <location>
        <begin position="90"/>
        <end position="168"/>
    </location>
</feature>
<organism evidence="2 3">
    <name type="scientific">Promicromonospora vindobonensis</name>
    <dbReference type="NCBI Taxonomy" id="195748"/>
    <lineage>
        <taxon>Bacteria</taxon>
        <taxon>Bacillati</taxon>
        <taxon>Actinomycetota</taxon>
        <taxon>Actinomycetes</taxon>
        <taxon>Micrococcales</taxon>
        <taxon>Promicromonosporaceae</taxon>
        <taxon>Promicromonospora</taxon>
    </lineage>
</organism>
<evidence type="ECO:0000313" key="2">
    <source>
        <dbReference type="EMBL" id="MFD2792052.1"/>
    </source>
</evidence>
<sequence>MPLTQRATRATFRVLGRAAPPAAVALGSALYWRTGAPAPVRPADRAVHDAARQAPLAHRPTAHRGRDPRADTAGTVTVATYSWGEPGAPAVLLVHGWRSRASAFGRIIEDLTGAGLRAVAYDAPGHGASGGRRRTGLDDLAIIRRLSDAEDAPWAAVIGHSLGVLAAGIALHEGLEAERFTAISGLTSARVTTDGFVRTAGIPWALRDRFAAGAQRYALPDHPDVYERFDLLRRTVPASVPALWVHDAGDRVNPHHLSEQLHEAHAASSELFTTTGLGHNKILGDPPVRSRIQDHLAAPASA</sequence>
<proteinExistence type="predicted"/>
<evidence type="ECO:0000313" key="3">
    <source>
        <dbReference type="Proteomes" id="UP001597479"/>
    </source>
</evidence>
<dbReference type="EMBL" id="JBHUOG010000001">
    <property type="protein sequence ID" value="MFD2792052.1"/>
    <property type="molecule type" value="Genomic_DNA"/>
</dbReference>
<comment type="caution">
    <text evidence="2">The sequence shown here is derived from an EMBL/GenBank/DDBJ whole genome shotgun (WGS) entry which is preliminary data.</text>
</comment>
<protein>
    <submittedName>
        <fullName evidence="2">Alpha/beta hydrolase</fullName>
    </submittedName>
</protein>
<dbReference type="Pfam" id="PF12146">
    <property type="entry name" value="Hydrolase_4"/>
    <property type="match status" value="1"/>
</dbReference>
<keyword evidence="3" id="KW-1185">Reference proteome</keyword>
<keyword evidence="2" id="KW-0378">Hydrolase</keyword>